<dbReference type="PROSITE" id="PS50003">
    <property type="entry name" value="PH_DOMAIN"/>
    <property type="match status" value="1"/>
</dbReference>
<gene>
    <name evidence="3" type="ORF">K7432_006842</name>
</gene>
<reference evidence="3 4" key="1">
    <citation type="submission" date="2023-04" db="EMBL/GenBank/DDBJ databases">
        <title>Genome of Basidiobolus ranarum AG-B5.</title>
        <authorList>
            <person name="Stajich J.E."/>
            <person name="Carter-House D."/>
            <person name="Gryganskyi A."/>
        </authorList>
    </citation>
    <scope>NUCLEOTIDE SEQUENCE [LARGE SCALE GENOMIC DNA]</scope>
    <source>
        <strain evidence="3 4">AG-B5</strain>
    </source>
</reference>
<feature type="compositionally biased region" description="Low complexity" evidence="1">
    <location>
        <begin position="132"/>
        <end position="148"/>
    </location>
</feature>
<dbReference type="Gene3D" id="2.30.29.30">
    <property type="entry name" value="Pleckstrin-homology domain (PH domain)/Phosphotyrosine-binding domain (PTB)"/>
    <property type="match status" value="1"/>
</dbReference>
<dbReference type="Proteomes" id="UP001479436">
    <property type="component" value="Unassembled WGS sequence"/>
</dbReference>
<accession>A0ABR2W0Z0</accession>
<feature type="compositionally biased region" description="Pro residues" evidence="1">
    <location>
        <begin position="164"/>
        <end position="176"/>
    </location>
</feature>
<evidence type="ECO:0000259" key="2">
    <source>
        <dbReference type="PROSITE" id="PS50003"/>
    </source>
</evidence>
<dbReference type="InterPro" id="IPR011993">
    <property type="entry name" value="PH-like_dom_sf"/>
</dbReference>
<feature type="region of interest" description="Disordered" evidence="1">
    <location>
        <begin position="126"/>
        <end position="220"/>
    </location>
</feature>
<protein>
    <recommendedName>
        <fullName evidence="2">PH domain-containing protein</fullName>
    </recommendedName>
</protein>
<evidence type="ECO:0000256" key="1">
    <source>
        <dbReference type="SAM" id="MobiDB-lite"/>
    </source>
</evidence>
<evidence type="ECO:0000313" key="4">
    <source>
        <dbReference type="Proteomes" id="UP001479436"/>
    </source>
</evidence>
<dbReference type="SMART" id="SM00233">
    <property type="entry name" value="PH"/>
    <property type="match status" value="1"/>
</dbReference>
<organism evidence="3 4">
    <name type="scientific">Basidiobolus ranarum</name>
    <dbReference type="NCBI Taxonomy" id="34480"/>
    <lineage>
        <taxon>Eukaryota</taxon>
        <taxon>Fungi</taxon>
        <taxon>Fungi incertae sedis</taxon>
        <taxon>Zoopagomycota</taxon>
        <taxon>Entomophthoromycotina</taxon>
        <taxon>Basidiobolomycetes</taxon>
        <taxon>Basidiobolales</taxon>
        <taxon>Basidiobolaceae</taxon>
        <taxon>Basidiobolus</taxon>
    </lineage>
</organism>
<dbReference type="SUPFAM" id="SSF50729">
    <property type="entry name" value="PH domain-like"/>
    <property type="match status" value="1"/>
</dbReference>
<name>A0ABR2W0Z0_9FUNG</name>
<feature type="compositionally biased region" description="Polar residues" evidence="1">
    <location>
        <begin position="185"/>
        <end position="197"/>
    </location>
</feature>
<evidence type="ECO:0000313" key="3">
    <source>
        <dbReference type="EMBL" id="KAK9712883.1"/>
    </source>
</evidence>
<dbReference type="Pfam" id="PF00169">
    <property type="entry name" value="PH"/>
    <property type="match status" value="1"/>
</dbReference>
<dbReference type="InterPro" id="IPR001849">
    <property type="entry name" value="PH_domain"/>
</dbReference>
<keyword evidence="4" id="KW-1185">Reference proteome</keyword>
<comment type="caution">
    <text evidence="3">The sequence shown here is derived from an EMBL/GenBank/DDBJ whole genome shotgun (WGS) entry which is preliminary data.</text>
</comment>
<feature type="domain" description="PH" evidence="2">
    <location>
        <begin position="5"/>
        <end position="109"/>
    </location>
</feature>
<sequence length="255" mass="28357">MGYIAALWAGWVSKYYVVNHLFVPRKTWKRRFFVLTPKALYRFKSSAPSAVSLEPIEISGKTTASVCEKFPGRRWVIEINNLDRPTCHIQVESLEELKIWLSSIKSAIIQSKYPFCRSASKVSRTRGNARDSIATSSTVSSGSSGYLSRGMTRSTDIDMARLPTPTPMPKYPPPSIPNEECKVESSLQRMPSFNSAELSPCRGPLQRMNTLPGKGPFQASESTNSKLLILEPNPTLLINAIPQNNMTFSAVEATH</sequence>
<proteinExistence type="predicted"/>
<dbReference type="EMBL" id="JASJQH010007192">
    <property type="protein sequence ID" value="KAK9712883.1"/>
    <property type="molecule type" value="Genomic_DNA"/>
</dbReference>